<evidence type="ECO:0000313" key="4">
    <source>
        <dbReference type="Proteomes" id="UP000799779"/>
    </source>
</evidence>
<accession>A0A6A5WWM6</accession>
<evidence type="ECO:0000313" key="3">
    <source>
        <dbReference type="EMBL" id="KAF2006213.1"/>
    </source>
</evidence>
<dbReference type="EMBL" id="ML977560">
    <property type="protein sequence ID" value="KAF2006213.1"/>
    <property type="molecule type" value="Genomic_DNA"/>
</dbReference>
<keyword evidence="1" id="KW-0238">DNA-binding</keyword>
<proteinExistence type="predicted"/>
<dbReference type="Proteomes" id="UP000799779">
    <property type="component" value="Unassembled WGS sequence"/>
</dbReference>
<sequence>MQAFILASGLHERRTVSQSFLPTCLSGTTSRRASHQHRQRLTLLQEGFLVDWILEEDARGYPPPHARAREMANRILRVNGDD</sequence>
<keyword evidence="4" id="KW-1185">Reference proteome</keyword>
<gene>
    <name evidence="3" type="ORF">P154DRAFT_255410</name>
</gene>
<dbReference type="InterPro" id="IPR006600">
    <property type="entry name" value="HTH_CenpB_DNA-bd_dom"/>
</dbReference>
<reference evidence="3" key="1">
    <citation type="journal article" date="2020" name="Stud. Mycol.">
        <title>101 Dothideomycetes genomes: a test case for predicting lifestyles and emergence of pathogens.</title>
        <authorList>
            <person name="Haridas S."/>
            <person name="Albert R."/>
            <person name="Binder M."/>
            <person name="Bloem J."/>
            <person name="Labutti K."/>
            <person name="Salamov A."/>
            <person name="Andreopoulos B."/>
            <person name="Baker S."/>
            <person name="Barry K."/>
            <person name="Bills G."/>
            <person name="Bluhm B."/>
            <person name="Cannon C."/>
            <person name="Castanera R."/>
            <person name="Culley D."/>
            <person name="Daum C."/>
            <person name="Ezra D."/>
            <person name="Gonzalez J."/>
            <person name="Henrissat B."/>
            <person name="Kuo A."/>
            <person name="Liang C."/>
            <person name="Lipzen A."/>
            <person name="Lutzoni F."/>
            <person name="Magnuson J."/>
            <person name="Mondo S."/>
            <person name="Nolan M."/>
            <person name="Ohm R."/>
            <person name="Pangilinan J."/>
            <person name="Park H.-J."/>
            <person name="Ramirez L."/>
            <person name="Alfaro M."/>
            <person name="Sun H."/>
            <person name="Tritt A."/>
            <person name="Yoshinaga Y."/>
            <person name="Zwiers L.-H."/>
            <person name="Turgeon B."/>
            <person name="Goodwin S."/>
            <person name="Spatafora J."/>
            <person name="Crous P."/>
            <person name="Grigoriev I."/>
        </authorList>
    </citation>
    <scope>NUCLEOTIDE SEQUENCE</scope>
    <source>
        <strain evidence="3">CBS 123094</strain>
    </source>
</reference>
<dbReference type="OrthoDB" id="3780765at2759"/>
<protein>
    <recommendedName>
        <fullName evidence="2">HTH CENPB-type domain-containing protein</fullName>
    </recommendedName>
</protein>
<evidence type="ECO:0000256" key="1">
    <source>
        <dbReference type="ARBA" id="ARBA00023125"/>
    </source>
</evidence>
<dbReference type="PROSITE" id="PS51253">
    <property type="entry name" value="HTH_CENPB"/>
    <property type="match status" value="1"/>
</dbReference>
<name>A0A6A5WWM6_9PLEO</name>
<evidence type="ECO:0000259" key="2">
    <source>
        <dbReference type="PROSITE" id="PS51253"/>
    </source>
</evidence>
<feature type="domain" description="HTH CENPB-type" evidence="2">
    <location>
        <begin position="33"/>
        <end position="82"/>
    </location>
</feature>
<dbReference type="AlphaFoldDB" id="A0A6A5WWM6"/>
<dbReference type="GO" id="GO:0003677">
    <property type="term" value="F:DNA binding"/>
    <property type="evidence" value="ECO:0007669"/>
    <property type="project" value="UniProtKB-KW"/>
</dbReference>
<organism evidence="3 4">
    <name type="scientific">Amniculicola lignicola CBS 123094</name>
    <dbReference type="NCBI Taxonomy" id="1392246"/>
    <lineage>
        <taxon>Eukaryota</taxon>
        <taxon>Fungi</taxon>
        <taxon>Dikarya</taxon>
        <taxon>Ascomycota</taxon>
        <taxon>Pezizomycotina</taxon>
        <taxon>Dothideomycetes</taxon>
        <taxon>Pleosporomycetidae</taxon>
        <taxon>Pleosporales</taxon>
        <taxon>Amniculicolaceae</taxon>
        <taxon>Amniculicola</taxon>
    </lineage>
</organism>